<dbReference type="KEGG" id="plig:NAG76_15945"/>
<reference evidence="1" key="1">
    <citation type="submission" date="2022-05" db="EMBL/GenBank/DDBJ databases">
        <title>Novel bacterial taxa in a minimal lignocellulolytic consortium and its capacity to transform plastics disclosed by genome-resolved metagenomics.</title>
        <authorList>
            <person name="Rodriguez C.A.D."/>
            <person name="Diaz-Garcia L."/>
            <person name="Herrera K."/>
            <person name="Tarazona N.A."/>
            <person name="Sproer C."/>
            <person name="Overmann J."/>
            <person name="Jimenez D.J."/>
        </authorList>
    </citation>
    <scope>NUCLEOTIDE SEQUENCE</scope>
    <source>
        <strain evidence="1">MAG5</strain>
    </source>
</reference>
<sequence length="209" mass="23702">MSNETKNNELTNDSNQGTISLEKWNELINAVQHNGFVSLRTYFDEVTGRIWNHEAYGPILIYSVKDDINNEYECGFFLRELIGKFQSSKDPAEWMASFFVELMKTSGGKKLPHPPASEDETKSIINHQILGPCLEAVKEEFPSEQVHAGLDWNQEHGAVFKAGFPSVTKGNNVCAFKIDLLIMHVLLNRDPSELVLQGLYKIREEQGEK</sequence>
<organism evidence="1 2">
    <name type="scientific">Candidatus Pristimantibacillus lignocellulolyticus</name>
    <dbReference type="NCBI Taxonomy" id="2994561"/>
    <lineage>
        <taxon>Bacteria</taxon>
        <taxon>Bacillati</taxon>
        <taxon>Bacillota</taxon>
        <taxon>Bacilli</taxon>
        <taxon>Bacillales</taxon>
        <taxon>Paenibacillaceae</taxon>
        <taxon>Candidatus Pristimantibacillus</taxon>
    </lineage>
</organism>
<gene>
    <name evidence="1" type="ORF">NAG76_15945</name>
</gene>
<evidence type="ECO:0000313" key="1">
    <source>
        <dbReference type="EMBL" id="URN93314.1"/>
    </source>
</evidence>
<name>A0A9J6ZB50_9BACL</name>
<protein>
    <submittedName>
        <fullName evidence="1">Uncharacterized protein</fullName>
    </submittedName>
</protein>
<proteinExistence type="predicted"/>
<dbReference type="EMBL" id="CP097899">
    <property type="protein sequence ID" value="URN93314.1"/>
    <property type="molecule type" value="Genomic_DNA"/>
</dbReference>
<evidence type="ECO:0000313" key="2">
    <source>
        <dbReference type="Proteomes" id="UP001056756"/>
    </source>
</evidence>
<dbReference type="Proteomes" id="UP001056756">
    <property type="component" value="Chromosome"/>
</dbReference>
<accession>A0A9J6ZB50</accession>
<dbReference type="AlphaFoldDB" id="A0A9J6ZB50"/>